<dbReference type="AlphaFoldDB" id="A0A2S6ACW5"/>
<gene>
    <name evidence="1" type="ORF">C5E45_32780</name>
</gene>
<name>A0A2S6ACW5_9NOCA</name>
<dbReference type="Proteomes" id="UP000239874">
    <property type="component" value="Unassembled WGS sequence"/>
</dbReference>
<comment type="caution">
    <text evidence="1">The sequence shown here is derived from an EMBL/GenBank/DDBJ whole genome shotgun (WGS) entry which is preliminary data.</text>
</comment>
<protein>
    <submittedName>
        <fullName evidence="1">Uncharacterized protein</fullName>
    </submittedName>
</protein>
<reference evidence="1 2" key="1">
    <citation type="submission" date="2018-02" db="EMBL/GenBank/DDBJ databases">
        <title>8 Nocardia nova and 1 Nocardia cyriacigeorgica strain used for evolution to TMP-SMX.</title>
        <authorList>
            <person name="Mehta H."/>
            <person name="Weng J."/>
            <person name="Shamoo Y."/>
        </authorList>
    </citation>
    <scope>NUCLEOTIDE SEQUENCE [LARGE SCALE GENOMIC DNA]</scope>
    <source>
        <strain evidence="1 2">MDA3139</strain>
    </source>
</reference>
<accession>A0A2S6ACW5</accession>
<sequence length="91" mass="9699">MVAALRELGIELTEPVGRVTVDPVTLYADIGSLIILETGTVLAVPAEDATTEQMGEVVRQAKAARISGPVGAWWKYEHGLGHVCSVFEPPN</sequence>
<organism evidence="1 2">
    <name type="scientific">Nocardia nova</name>
    <dbReference type="NCBI Taxonomy" id="37330"/>
    <lineage>
        <taxon>Bacteria</taxon>
        <taxon>Bacillati</taxon>
        <taxon>Actinomycetota</taxon>
        <taxon>Actinomycetes</taxon>
        <taxon>Mycobacteriales</taxon>
        <taxon>Nocardiaceae</taxon>
        <taxon>Nocardia</taxon>
    </lineage>
</organism>
<proteinExistence type="predicted"/>
<evidence type="ECO:0000313" key="2">
    <source>
        <dbReference type="Proteomes" id="UP000239874"/>
    </source>
</evidence>
<evidence type="ECO:0000313" key="1">
    <source>
        <dbReference type="EMBL" id="PPJ31867.1"/>
    </source>
</evidence>
<dbReference type="EMBL" id="PSZC01000039">
    <property type="protein sequence ID" value="PPJ31867.1"/>
    <property type="molecule type" value="Genomic_DNA"/>
</dbReference>